<protein>
    <submittedName>
        <fullName evidence="3">Short-chain dehydrogenase</fullName>
    </submittedName>
</protein>
<dbReference type="RefSeq" id="WP_043782262.1">
    <property type="nucleotide sequence ID" value="NZ_JMQI01000042.1"/>
</dbReference>
<dbReference type="CDD" id="cd11731">
    <property type="entry name" value="Lin1944_like_SDR_c"/>
    <property type="match status" value="1"/>
</dbReference>
<dbReference type="InterPro" id="IPR002347">
    <property type="entry name" value="SDR_fam"/>
</dbReference>
<dbReference type="InterPro" id="IPR051122">
    <property type="entry name" value="SDR_DHRS6-like"/>
</dbReference>
<evidence type="ECO:0000256" key="1">
    <source>
        <dbReference type="ARBA" id="ARBA00006484"/>
    </source>
</evidence>
<dbReference type="SUPFAM" id="SSF51735">
    <property type="entry name" value="NAD(P)-binding Rossmann-fold domains"/>
    <property type="match status" value="1"/>
</dbReference>
<evidence type="ECO:0000313" key="3">
    <source>
        <dbReference type="EMBL" id="KDN20507.1"/>
    </source>
</evidence>
<comment type="similarity">
    <text evidence="1">Belongs to the short-chain dehydrogenases/reductases (SDR) family.</text>
</comment>
<name>A0A066U3Q7_9PSEU</name>
<dbReference type="Proteomes" id="UP000027345">
    <property type="component" value="Unassembled WGS sequence"/>
</dbReference>
<dbReference type="PANTHER" id="PTHR43477:SF1">
    <property type="entry name" value="DIHYDROANTICAPSIN 7-DEHYDROGENASE"/>
    <property type="match status" value="1"/>
</dbReference>
<dbReference type="EMBL" id="JMQI01000042">
    <property type="protein sequence ID" value="KDN20507.1"/>
    <property type="molecule type" value="Genomic_DNA"/>
</dbReference>
<proteinExistence type="inferred from homology"/>
<dbReference type="OrthoDB" id="9787486at2"/>
<evidence type="ECO:0000313" key="4">
    <source>
        <dbReference type="Proteomes" id="UP000027345"/>
    </source>
</evidence>
<keyword evidence="4" id="KW-1185">Reference proteome</keyword>
<dbReference type="GO" id="GO:0016491">
    <property type="term" value="F:oxidoreductase activity"/>
    <property type="evidence" value="ECO:0007669"/>
    <property type="project" value="UniProtKB-KW"/>
</dbReference>
<evidence type="ECO:0000256" key="2">
    <source>
        <dbReference type="ARBA" id="ARBA00023002"/>
    </source>
</evidence>
<dbReference type="InterPro" id="IPR036291">
    <property type="entry name" value="NAD(P)-bd_dom_sf"/>
</dbReference>
<keyword evidence="2" id="KW-0560">Oxidoreductase</keyword>
<organism evidence="3 4">
    <name type="scientific">Amycolatopsis rifamycinica</name>
    <dbReference type="NCBI Taxonomy" id="287986"/>
    <lineage>
        <taxon>Bacteria</taxon>
        <taxon>Bacillati</taxon>
        <taxon>Actinomycetota</taxon>
        <taxon>Actinomycetes</taxon>
        <taxon>Pseudonocardiales</taxon>
        <taxon>Pseudonocardiaceae</taxon>
        <taxon>Amycolatopsis</taxon>
    </lineage>
</organism>
<accession>A0A066U3Q7</accession>
<dbReference type="Gene3D" id="3.40.50.720">
    <property type="entry name" value="NAD(P)-binding Rossmann-like Domain"/>
    <property type="match status" value="1"/>
</dbReference>
<dbReference type="eggNOG" id="COG1028">
    <property type="taxonomic scope" value="Bacteria"/>
</dbReference>
<dbReference type="Pfam" id="PF13561">
    <property type="entry name" value="adh_short_C2"/>
    <property type="match status" value="1"/>
</dbReference>
<comment type="caution">
    <text evidence="3">The sequence shown here is derived from an EMBL/GenBank/DDBJ whole genome shotgun (WGS) entry which is preliminary data.</text>
</comment>
<reference evidence="3 4" key="1">
    <citation type="submission" date="2014-05" db="EMBL/GenBank/DDBJ databases">
        <title>Draft genome sequence of Amycolatopsis rifamycinica DSM 46095.</title>
        <authorList>
            <person name="Lal R."/>
            <person name="Saxena A."/>
            <person name="Kumari R."/>
            <person name="Mukherjee U."/>
            <person name="Singh P."/>
            <person name="Sangwan N."/>
            <person name="Mahato N.K."/>
        </authorList>
    </citation>
    <scope>NUCLEOTIDE SEQUENCE [LARGE SCALE GENOMIC DNA]</scope>
    <source>
        <strain evidence="3 4">DSM 46095</strain>
    </source>
</reference>
<gene>
    <name evidence="3" type="ORF">DV20_19860</name>
</gene>
<dbReference type="STRING" id="287986.DV20_19860"/>
<dbReference type="AlphaFoldDB" id="A0A066U3Q7"/>
<dbReference type="NCBIfam" id="NF005754">
    <property type="entry name" value="PRK07578.1"/>
    <property type="match status" value="1"/>
</dbReference>
<dbReference type="PANTHER" id="PTHR43477">
    <property type="entry name" value="DIHYDROANTICAPSIN 7-DEHYDROGENASE"/>
    <property type="match status" value="1"/>
</dbReference>
<sequence length="193" mass="19983">MKILLLGATGLVGRAVTAALEPRHEVVPVSRTSPLVADLTEPTSLDALFETAPDAVVCCAAHVPLRPLAELTDEQVLGDLRAKLLGQVALARRAAERLPATGSVTLTGGTFTEPIPGSGLGALVNAGLEGFVRSAAAERPGGPRLNVVSPGWIRETLEAMGEDGRRGTPVAVVAEAYRELVEGDANGRTVVPR</sequence>